<reference evidence="1" key="1">
    <citation type="submission" date="2017-02" db="UniProtKB">
        <authorList>
            <consortium name="WormBaseParasite"/>
        </authorList>
    </citation>
    <scope>IDENTIFICATION</scope>
</reference>
<proteinExistence type="predicted"/>
<organism evidence="1">
    <name type="scientific">Brugia timori</name>
    <dbReference type="NCBI Taxonomy" id="42155"/>
    <lineage>
        <taxon>Eukaryota</taxon>
        <taxon>Metazoa</taxon>
        <taxon>Ecdysozoa</taxon>
        <taxon>Nematoda</taxon>
        <taxon>Chromadorea</taxon>
        <taxon>Rhabditida</taxon>
        <taxon>Spirurina</taxon>
        <taxon>Spiruromorpha</taxon>
        <taxon>Filarioidea</taxon>
        <taxon>Onchocercidae</taxon>
        <taxon>Brugia</taxon>
    </lineage>
</organism>
<name>A0A0R3QKV0_9BILA</name>
<accession>A0A0R3QKV0</accession>
<dbReference type="AlphaFoldDB" id="A0A0R3QKV0"/>
<evidence type="ECO:0000313" key="1">
    <source>
        <dbReference type="WBParaSite" id="BTMF_0000827701-mRNA-1"/>
    </source>
</evidence>
<protein>
    <submittedName>
        <fullName evidence="1">CxC6 domain-containing protein</fullName>
    </submittedName>
</protein>
<sequence>LSLNKGKIMKLKLFAEMNSLHCNVKLFLTLFLHFITSEMQTTELTLQKIVRSKRAFDLAQIESDLAEQEEQRIRWESFRTVNSEALKDKICQNKCNDNLRLGLDMVKAHMAFGSISFPPLVDENDLKLFCHLDDQHSLCLRNCGFIIQFNMNDFICKHHYKEMTYLLPCYRHAVPALKLECGAKRCGPYIDTANTITGRAHRCSLLLCDMRCTTNVLIGRCANEYGQQAAHFIMNYTSQQEILNFSTLLFQVSFWMKDLLKELNSTIENSTVIIPPSCSRLFCHKPDFRQCFL</sequence>
<dbReference type="WBParaSite" id="BTMF_0000827701-mRNA-1">
    <property type="protein sequence ID" value="BTMF_0000827701-mRNA-1"/>
    <property type="gene ID" value="BTMF_0000827701"/>
</dbReference>